<dbReference type="InterPro" id="IPR023214">
    <property type="entry name" value="HAD_sf"/>
</dbReference>
<protein>
    <submittedName>
        <fullName evidence="4">HAD family hydrolase</fullName>
        <ecNumber evidence="4">3.1.3.-</ecNumber>
    </submittedName>
</protein>
<evidence type="ECO:0000256" key="1">
    <source>
        <dbReference type="ARBA" id="ARBA00022723"/>
    </source>
</evidence>
<dbReference type="InterPro" id="IPR036412">
    <property type="entry name" value="HAD-like_sf"/>
</dbReference>
<organism evidence="4 5">
    <name type="scientific">Salinithrix halophila</name>
    <dbReference type="NCBI Taxonomy" id="1485204"/>
    <lineage>
        <taxon>Bacteria</taxon>
        <taxon>Bacillati</taxon>
        <taxon>Bacillota</taxon>
        <taxon>Bacilli</taxon>
        <taxon>Bacillales</taxon>
        <taxon>Thermoactinomycetaceae</taxon>
        <taxon>Salinithrix</taxon>
    </lineage>
</organism>
<keyword evidence="3" id="KW-0460">Magnesium</keyword>
<dbReference type="GO" id="GO:0016787">
    <property type="term" value="F:hydrolase activity"/>
    <property type="evidence" value="ECO:0007669"/>
    <property type="project" value="UniProtKB-KW"/>
</dbReference>
<dbReference type="InterPro" id="IPR051400">
    <property type="entry name" value="HAD-like_hydrolase"/>
</dbReference>
<accession>A0ABV8JET7</accession>
<dbReference type="Proteomes" id="UP001595843">
    <property type="component" value="Unassembled WGS sequence"/>
</dbReference>
<evidence type="ECO:0000256" key="3">
    <source>
        <dbReference type="ARBA" id="ARBA00022842"/>
    </source>
</evidence>
<keyword evidence="1" id="KW-0479">Metal-binding</keyword>
<dbReference type="Gene3D" id="3.40.50.1000">
    <property type="entry name" value="HAD superfamily/HAD-like"/>
    <property type="match status" value="1"/>
</dbReference>
<gene>
    <name evidence="4" type="ORF">ACFOUO_08945</name>
</gene>
<sequence length="254" mass="29325">MDRPWLSFDLDHTLMINPFRRWVFPEISSWLAPFLGPGDQPMERFIAERKKRLEAQQLSASYDWDDILLTVSAELGVHPPFTIEKLVRQHSATGKIWLFSDVLPGLSSLQTKGIPMVAATNGFAKYQRPVTDHLGLTPYFKDFHTPCSVGFAKPEPQFFRFAEPYSLIHVGDRLDQDILGANRAGAISVWIDRDLPAEWHELSPKERCFHPLFRSRVEEKLAREGWHSPITEENLPNYLIVSIKEVLTIWKNHH</sequence>
<dbReference type="SFLD" id="SFLDS00003">
    <property type="entry name" value="Haloacid_Dehalogenase"/>
    <property type="match status" value="1"/>
</dbReference>
<dbReference type="SFLD" id="SFLDG01129">
    <property type="entry name" value="C1.5:_HAD__Beta-PGM__Phosphata"/>
    <property type="match status" value="1"/>
</dbReference>
<keyword evidence="2 4" id="KW-0378">Hydrolase</keyword>
<keyword evidence="5" id="KW-1185">Reference proteome</keyword>
<name>A0ABV8JET7_9BACL</name>
<reference evidence="5" key="1">
    <citation type="journal article" date="2019" name="Int. J. Syst. Evol. Microbiol.">
        <title>The Global Catalogue of Microorganisms (GCM) 10K type strain sequencing project: providing services to taxonomists for standard genome sequencing and annotation.</title>
        <authorList>
            <consortium name="The Broad Institute Genomics Platform"/>
            <consortium name="The Broad Institute Genome Sequencing Center for Infectious Disease"/>
            <person name="Wu L."/>
            <person name="Ma J."/>
        </authorList>
    </citation>
    <scope>NUCLEOTIDE SEQUENCE [LARGE SCALE GENOMIC DNA]</scope>
    <source>
        <strain evidence="5">IBRC-M 10813</strain>
    </source>
</reference>
<dbReference type="Pfam" id="PF00702">
    <property type="entry name" value="Hydrolase"/>
    <property type="match status" value="1"/>
</dbReference>
<dbReference type="Gene3D" id="1.20.120.710">
    <property type="entry name" value="Haloacid dehalogenase hydrolase-like domain"/>
    <property type="match status" value="1"/>
</dbReference>
<dbReference type="PANTHER" id="PTHR46470">
    <property type="entry name" value="N-ACYLNEURAMINATE-9-PHOSPHATASE"/>
    <property type="match status" value="1"/>
</dbReference>
<evidence type="ECO:0000256" key="2">
    <source>
        <dbReference type="ARBA" id="ARBA00022801"/>
    </source>
</evidence>
<evidence type="ECO:0000313" key="5">
    <source>
        <dbReference type="Proteomes" id="UP001595843"/>
    </source>
</evidence>
<dbReference type="EC" id="3.1.3.-" evidence="4"/>
<evidence type="ECO:0000313" key="4">
    <source>
        <dbReference type="EMBL" id="MFC4076938.1"/>
    </source>
</evidence>
<proteinExistence type="predicted"/>
<dbReference type="EMBL" id="JBHSAP010000009">
    <property type="protein sequence ID" value="MFC4076938.1"/>
    <property type="molecule type" value="Genomic_DNA"/>
</dbReference>
<dbReference type="PANTHER" id="PTHR46470:SF2">
    <property type="entry name" value="GLYCERALDEHYDE 3-PHOSPHATE PHOSPHATASE"/>
    <property type="match status" value="1"/>
</dbReference>
<comment type="caution">
    <text evidence="4">The sequence shown here is derived from an EMBL/GenBank/DDBJ whole genome shotgun (WGS) entry which is preliminary data.</text>
</comment>
<dbReference type="SUPFAM" id="SSF56784">
    <property type="entry name" value="HAD-like"/>
    <property type="match status" value="1"/>
</dbReference>
<dbReference type="RefSeq" id="WP_380704322.1">
    <property type="nucleotide sequence ID" value="NZ_JBHSAP010000009.1"/>
</dbReference>